<accession>A0ABW4GMK0</accession>
<dbReference type="PANTHER" id="PTHR40763:SF5">
    <property type="entry name" value="MEMBRANE PROTEIN"/>
    <property type="match status" value="1"/>
</dbReference>
<dbReference type="PANTHER" id="PTHR40763">
    <property type="entry name" value="MEMBRANE PROTEIN-RELATED"/>
    <property type="match status" value="1"/>
</dbReference>
<protein>
    <submittedName>
        <fullName evidence="2">DUF1707 domain-containing protein</fullName>
    </submittedName>
</protein>
<dbReference type="Proteomes" id="UP001597097">
    <property type="component" value="Unassembled WGS sequence"/>
</dbReference>
<dbReference type="InterPro" id="IPR012551">
    <property type="entry name" value="DUF1707_SHOCT-like"/>
</dbReference>
<reference evidence="3" key="1">
    <citation type="journal article" date="2019" name="Int. J. Syst. Evol. Microbiol.">
        <title>The Global Catalogue of Microorganisms (GCM) 10K type strain sequencing project: providing services to taxonomists for standard genome sequencing and annotation.</title>
        <authorList>
            <consortium name="The Broad Institute Genomics Platform"/>
            <consortium name="The Broad Institute Genome Sequencing Center for Infectious Disease"/>
            <person name="Wu L."/>
            <person name="Ma J."/>
        </authorList>
    </citation>
    <scope>NUCLEOTIDE SEQUENCE [LARGE SCALE GENOMIC DNA]</scope>
    <source>
        <strain evidence="3">CGMCC 1.15399</strain>
    </source>
</reference>
<proteinExistence type="predicted"/>
<evidence type="ECO:0000313" key="2">
    <source>
        <dbReference type="EMBL" id="MFD1543840.1"/>
    </source>
</evidence>
<dbReference type="Pfam" id="PF08044">
    <property type="entry name" value="DUF1707"/>
    <property type="match status" value="1"/>
</dbReference>
<comment type="caution">
    <text evidence="2">The sequence shown here is derived from an EMBL/GenBank/DDBJ whole genome shotgun (WGS) entry which is preliminary data.</text>
</comment>
<evidence type="ECO:0000259" key="1">
    <source>
        <dbReference type="Pfam" id="PF08044"/>
    </source>
</evidence>
<gene>
    <name evidence="2" type="ORF">ACFSJ0_42830</name>
</gene>
<keyword evidence="3" id="KW-1185">Reference proteome</keyword>
<dbReference type="RefSeq" id="WP_219534945.1">
    <property type="nucleotide sequence ID" value="NZ_JAHKRM010000024.1"/>
</dbReference>
<organism evidence="2 3">
    <name type="scientific">Nonomuraea guangzhouensis</name>
    <dbReference type="NCBI Taxonomy" id="1291555"/>
    <lineage>
        <taxon>Bacteria</taxon>
        <taxon>Bacillati</taxon>
        <taxon>Actinomycetota</taxon>
        <taxon>Actinomycetes</taxon>
        <taxon>Streptosporangiales</taxon>
        <taxon>Streptosporangiaceae</taxon>
        <taxon>Nonomuraea</taxon>
    </lineage>
</organism>
<feature type="domain" description="DUF1707" evidence="1">
    <location>
        <begin position="13"/>
        <end position="64"/>
    </location>
</feature>
<evidence type="ECO:0000313" key="3">
    <source>
        <dbReference type="Proteomes" id="UP001597097"/>
    </source>
</evidence>
<dbReference type="EMBL" id="JBHUCM010000042">
    <property type="protein sequence ID" value="MFD1543840.1"/>
    <property type="molecule type" value="Genomic_DNA"/>
</dbReference>
<sequence length="194" mass="21201">MSGDLIPQPPEARMSDADRERVAIRLRTAVSEGRLTMEEFEQRLSGVLGARTFGEAEPFVADLPGSPVAAPAPESGELRSTAAALKRRGQWVVPRLLRVSAKAGAVKLDFTDAVMAHRVVEIELDVWAGSTTLILPPGASVDIDNVELIASPSKVRGVTSSPFPGDGRHFVVHGKQRAGRLLVRHQHRFWRWGW</sequence>
<name>A0ABW4GMK0_9ACTN</name>